<evidence type="ECO:0000313" key="2">
    <source>
        <dbReference type="Proteomes" id="UP000275078"/>
    </source>
</evidence>
<sequence length="392" mass="41264">MNSTPNLVTRQIGEMLYHVVGNEATPDALRKIAFTLEHASVAGRVELLFNLFRYMDSDTAAIIAEEIELAKEAERVGALSVEECALAGLLGKLSIGDEAAGGLDLEFVEAFGLLGIVGGEELEMAGPGRGAELGKSFEVSGTNSTPVGPTLPTFNTFPRTNLVPFEMAGTQALHTASPLAFINAAPSFQQAVAYGAPNVQQPFTASSSAYSAPSPTNNSAQVHFPANSFFLLQHQQENVPPFAFLPPPQGTITNIPTSPPQPLFPLTPQPAETTTVDPVAAITTQLARVKISKASSESVRGAVLAVLSASDAGTRMSLQQVIDGVKAAIPVVADEYRVNQERSVASGRRSRGIAGFIGDYLNSLRKRGFTMPGTGHELTQEGRAYATQAAGV</sequence>
<organism evidence="1 2">
    <name type="scientific">Ascobolus immersus RN42</name>
    <dbReference type="NCBI Taxonomy" id="1160509"/>
    <lineage>
        <taxon>Eukaryota</taxon>
        <taxon>Fungi</taxon>
        <taxon>Dikarya</taxon>
        <taxon>Ascomycota</taxon>
        <taxon>Pezizomycotina</taxon>
        <taxon>Pezizomycetes</taxon>
        <taxon>Pezizales</taxon>
        <taxon>Ascobolaceae</taxon>
        <taxon>Ascobolus</taxon>
    </lineage>
</organism>
<keyword evidence="2" id="KW-1185">Reference proteome</keyword>
<reference evidence="1 2" key="1">
    <citation type="journal article" date="2018" name="Nat. Ecol. Evol.">
        <title>Pezizomycetes genomes reveal the molecular basis of ectomycorrhizal truffle lifestyle.</title>
        <authorList>
            <person name="Murat C."/>
            <person name="Payen T."/>
            <person name="Noel B."/>
            <person name="Kuo A."/>
            <person name="Morin E."/>
            <person name="Chen J."/>
            <person name="Kohler A."/>
            <person name="Krizsan K."/>
            <person name="Balestrini R."/>
            <person name="Da Silva C."/>
            <person name="Montanini B."/>
            <person name="Hainaut M."/>
            <person name="Levati E."/>
            <person name="Barry K.W."/>
            <person name="Belfiori B."/>
            <person name="Cichocki N."/>
            <person name="Clum A."/>
            <person name="Dockter R.B."/>
            <person name="Fauchery L."/>
            <person name="Guy J."/>
            <person name="Iotti M."/>
            <person name="Le Tacon F."/>
            <person name="Lindquist E.A."/>
            <person name="Lipzen A."/>
            <person name="Malagnac F."/>
            <person name="Mello A."/>
            <person name="Molinier V."/>
            <person name="Miyauchi S."/>
            <person name="Poulain J."/>
            <person name="Riccioni C."/>
            <person name="Rubini A."/>
            <person name="Sitrit Y."/>
            <person name="Splivallo R."/>
            <person name="Traeger S."/>
            <person name="Wang M."/>
            <person name="Zifcakova L."/>
            <person name="Wipf D."/>
            <person name="Zambonelli A."/>
            <person name="Paolocci F."/>
            <person name="Nowrousian M."/>
            <person name="Ottonello S."/>
            <person name="Baldrian P."/>
            <person name="Spatafora J.W."/>
            <person name="Henrissat B."/>
            <person name="Nagy L.G."/>
            <person name="Aury J.M."/>
            <person name="Wincker P."/>
            <person name="Grigoriev I.V."/>
            <person name="Bonfante P."/>
            <person name="Martin F.M."/>
        </authorList>
    </citation>
    <scope>NUCLEOTIDE SEQUENCE [LARGE SCALE GENOMIC DNA]</scope>
    <source>
        <strain evidence="1 2">RN42</strain>
    </source>
</reference>
<proteinExistence type="predicted"/>
<accession>A0A3N4IGV2</accession>
<gene>
    <name evidence="1" type="ORF">BJ508DRAFT_303257</name>
</gene>
<protein>
    <submittedName>
        <fullName evidence="1">Uncharacterized protein</fullName>
    </submittedName>
</protein>
<dbReference type="AlphaFoldDB" id="A0A3N4IGV2"/>
<evidence type="ECO:0000313" key="1">
    <source>
        <dbReference type="EMBL" id="RPA84856.1"/>
    </source>
</evidence>
<dbReference type="EMBL" id="ML119656">
    <property type="protein sequence ID" value="RPA84856.1"/>
    <property type="molecule type" value="Genomic_DNA"/>
</dbReference>
<name>A0A3N4IGV2_ASCIM</name>
<dbReference type="Proteomes" id="UP000275078">
    <property type="component" value="Unassembled WGS sequence"/>
</dbReference>